<dbReference type="InterPro" id="IPR004045">
    <property type="entry name" value="Glutathione_S-Trfase_N"/>
</dbReference>
<organism evidence="2 3">
    <name type="scientific">Afipia massiliensis</name>
    <dbReference type="NCBI Taxonomy" id="211460"/>
    <lineage>
        <taxon>Bacteria</taxon>
        <taxon>Pseudomonadati</taxon>
        <taxon>Pseudomonadota</taxon>
        <taxon>Alphaproteobacteria</taxon>
        <taxon>Hyphomicrobiales</taxon>
        <taxon>Nitrobacteraceae</taxon>
        <taxon>Afipia</taxon>
    </lineage>
</organism>
<reference evidence="2 3" key="1">
    <citation type="submission" date="2020-08" db="EMBL/GenBank/DDBJ databases">
        <title>Genomic Encyclopedia of Type Strains, Phase IV (KMG-IV): sequencing the most valuable type-strain genomes for metagenomic binning, comparative biology and taxonomic classification.</title>
        <authorList>
            <person name="Goeker M."/>
        </authorList>
    </citation>
    <scope>NUCLEOTIDE SEQUENCE [LARGE SCALE GENOMIC DNA]</scope>
    <source>
        <strain evidence="2 3">DSM 17498</strain>
    </source>
</reference>
<dbReference type="InterPro" id="IPR050983">
    <property type="entry name" value="GST_Omega/HSP26"/>
</dbReference>
<name>A0A840N5Q6_9BRAD</name>
<dbReference type="RefSeq" id="WP_184088873.1">
    <property type="nucleotide sequence ID" value="NZ_JACHIJ010000007.1"/>
</dbReference>
<dbReference type="PANTHER" id="PTHR43968:SF6">
    <property type="entry name" value="GLUTATHIONE S-TRANSFERASE OMEGA"/>
    <property type="match status" value="1"/>
</dbReference>
<dbReference type="SUPFAM" id="SSF47616">
    <property type="entry name" value="GST C-terminal domain-like"/>
    <property type="match status" value="1"/>
</dbReference>
<dbReference type="Gene3D" id="3.40.30.10">
    <property type="entry name" value="Glutaredoxin"/>
    <property type="match status" value="1"/>
</dbReference>
<evidence type="ECO:0000313" key="2">
    <source>
        <dbReference type="EMBL" id="MBB5054520.1"/>
    </source>
</evidence>
<dbReference type="EMBL" id="JACHIJ010000007">
    <property type="protein sequence ID" value="MBB5054520.1"/>
    <property type="molecule type" value="Genomic_DNA"/>
</dbReference>
<keyword evidence="2" id="KW-0808">Transferase</keyword>
<proteinExistence type="predicted"/>
<evidence type="ECO:0000259" key="1">
    <source>
        <dbReference type="PROSITE" id="PS50404"/>
    </source>
</evidence>
<comment type="caution">
    <text evidence="2">The sequence shown here is derived from an EMBL/GenBank/DDBJ whole genome shotgun (WGS) entry which is preliminary data.</text>
</comment>
<dbReference type="PROSITE" id="PS50404">
    <property type="entry name" value="GST_NTER"/>
    <property type="match status" value="1"/>
</dbReference>
<evidence type="ECO:0000313" key="3">
    <source>
        <dbReference type="Proteomes" id="UP000521227"/>
    </source>
</evidence>
<dbReference type="Pfam" id="PF13417">
    <property type="entry name" value="GST_N_3"/>
    <property type="match status" value="1"/>
</dbReference>
<feature type="domain" description="GST N-terminal" evidence="1">
    <location>
        <begin position="10"/>
        <end position="86"/>
    </location>
</feature>
<accession>A0A840N5Q6</accession>
<dbReference type="PANTHER" id="PTHR43968">
    <property type="match status" value="1"/>
</dbReference>
<protein>
    <submittedName>
        <fullName evidence="2">Glutathione S-transferase</fullName>
        <ecNumber evidence="2">2.5.1.18</ecNumber>
    </submittedName>
</protein>
<dbReference type="InterPro" id="IPR054416">
    <property type="entry name" value="GST_UstS-like_C"/>
</dbReference>
<dbReference type="SFLD" id="SFLDS00019">
    <property type="entry name" value="Glutathione_Transferase_(cytos"/>
    <property type="match status" value="1"/>
</dbReference>
<dbReference type="Pfam" id="PF22041">
    <property type="entry name" value="GST_C_7"/>
    <property type="match status" value="1"/>
</dbReference>
<dbReference type="Gene3D" id="1.20.1050.10">
    <property type="match status" value="1"/>
</dbReference>
<dbReference type="InterPro" id="IPR036249">
    <property type="entry name" value="Thioredoxin-like_sf"/>
</dbReference>
<gene>
    <name evidence="2" type="ORF">HNQ36_004522</name>
</gene>
<dbReference type="InterPro" id="IPR040079">
    <property type="entry name" value="Glutathione_S-Trfase"/>
</dbReference>
<dbReference type="GO" id="GO:0005737">
    <property type="term" value="C:cytoplasm"/>
    <property type="evidence" value="ECO:0007669"/>
    <property type="project" value="TreeGrafter"/>
</dbReference>
<dbReference type="Proteomes" id="UP000521227">
    <property type="component" value="Unassembled WGS sequence"/>
</dbReference>
<sequence>MTASRKLFELCGTEPERVFSPFCWRTRMALAHKDIKAETIPWRFSEKDAIAPHQSDKVPVFIDGETSVADSWAIANYLEDTYPDRPSLFGGEGGRAMGRMLNWWGDTVVLGGIFPMIAADIHGHLRPADQAYFRKTREARLGKTLEQAAANRDEAVEAFRQSLNPMRLTLKTQPYVGGTSPNYADYIAFGPFQWARAISPFKLLKEDDPIYAWREKLFDAFGGMARNSPGYAV</sequence>
<dbReference type="EC" id="2.5.1.18" evidence="2"/>
<dbReference type="CDD" id="cd03038">
    <property type="entry name" value="GST_N_etherase_LigE"/>
    <property type="match status" value="1"/>
</dbReference>
<dbReference type="InterPro" id="IPR036282">
    <property type="entry name" value="Glutathione-S-Trfase_C_sf"/>
</dbReference>
<dbReference type="CDD" id="cd03202">
    <property type="entry name" value="GST_C_etherase_LigE"/>
    <property type="match status" value="1"/>
</dbReference>
<dbReference type="AlphaFoldDB" id="A0A840N5Q6"/>
<dbReference type="GO" id="GO:0004364">
    <property type="term" value="F:glutathione transferase activity"/>
    <property type="evidence" value="ECO:0007669"/>
    <property type="project" value="UniProtKB-EC"/>
</dbReference>
<dbReference type="SUPFAM" id="SSF52833">
    <property type="entry name" value="Thioredoxin-like"/>
    <property type="match status" value="1"/>
</dbReference>